<proteinExistence type="predicted"/>
<accession>A0AA88ZM07</accession>
<dbReference type="Proteomes" id="UP000030016">
    <property type="component" value="Unassembled WGS sequence"/>
</dbReference>
<feature type="transmembrane region" description="Helical" evidence="1">
    <location>
        <begin position="86"/>
        <end position="104"/>
    </location>
</feature>
<reference evidence="2 3" key="1">
    <citation type="submission" date="2014-01" db="EMBL/GenBank/DDBJ databases">
        <title>Plasmidome dynamics in the species complex Clostridium novyi sensu lato converts strains of independent lineages into distinctly different pathogens.</title>
        <authorList>
            <person name="Skarin H."/>
            <person name="Segerman B."/>
        </authorList>
    </citation>
    <scope>NUCLEOTIDE SEQUENCE [LARGE SCALE GENOMIC DNA]</scope>
    <source>
        <strain evidence="2 3">4570</strain>
    </source>
</reference>
<dbReference type="RefSeq" id="WP_039249827.1">
    <property type="nucleotide sequence ID" value="NZ_JDRX01000013.1"/>
</dbReference>
<keyword evidence="1" id="KW-1133">Transmembrane helix</keyword>
<dbReference type="AlphaFoldDB" id="A0AA88ZM07"/>
<protein>
    <recommendedName>
        <fullName evidence="4">SdpI/YhfL protein family</fullName>
    </recommendedName>
</protein>
<name>A0AA88ZM07_CLONO</name>
<evidence type="ECO:0000313" key="2">
    <source>
        <dbReference type="EMBL" id="KGN02150.1"/>
    </source>
</evidence>
<comment type="caution">
    <text evidence="2">The sequence shown here is derived from an EMBL/GenBank/DDBJ whole genome shotgun (WGS) entry which is preliminary data.</text>
</comment>
<gene>
    <name evidence="2" type="ORF">Z969_06905</name>
</gene>
<dbReference type="InterPro" id="IPR025962">
    <property type="entry name" value="SdpI/YhfL"/>
</dbReference>
<keyword evidence="1" id="KW-0812">Transmembrane</keyword>
<feature type="transmembrane region" description="Helical" evidence="1">
    <location>
        <begin position="6"/>
        <end position="23"/>
    </location>
</feature>
<dbReference type="EMBL" id="JDRX01000013">
    <property type="protein sequence ID" value="KGN02150.1"/>
    <property type="molecule type" value="Genomic_DNA"/>
</dbReference>
<feature type="transmembrane region" description="Helical" evidence="1">
    <location>
        <begin position="59"/>
        <end position="80"/>
    </location>
</feature>
<sequence>MKIYFGVINLMIPLIMIIFGFIFSKNAPKEINKIYGYRTYMSMRNKDTWEYAHKVCGIIWRNVGFILLIITLIISIVPKIPLEKVWLGLIIVESVVMIGTIPVIEYKLRKKFDSEGNKK</sequence>
<organism evidence="2 3">
    <name type="scientific">Clostridium novyi A str. 4570</name>
    <dbReference type="NCBI Taxonomy" id="1444290"/>
    <lineage>
        <taxon>Bacteria</taxon>
        <taxon>Bacillati</taxon>
        <taxon>Bacillota</taxon>
        <taxon>Clostridia</taxon>
        <taxon>Eubacteriales</taxon>
        <taxon>Clostridiaceae</taxon>
        <taxon>Clostridium</taxon>
    </lineage>
</organism>
<keyword evidence="1" id="KW-0472">Membrane</keyword>
<evidence type="ECO:0000313" key="3">
    <source>
        <dbReference type="Proteomes" id="UP000030016"/>
    </source>
</evidence>
<dbReference type="Pfam" id="PF13630">
    <property type="entry name" value="SdpI"/>
    <property type="match status" value="1"/>
</dbReference>
<evidence type="ECO:0008006" key="4">
    <source>
        <dbReference type="Google" id="ProtNLM"/>
    </source>
</evidence>
<evidence type="ECO:0000256" key="1">
    <source>
        <dbReference type="SAM" id="Phobius"/>
    </source>
</evidence>